<name>A0A256IK29_9EURY</name>
<dbReference type="RefSeq" id="WP_094531808.1">
    <property type="nucleotide sequence ID" value="NZ_NHPJ01000081.1"/>
</dbReference>
<evidence type="ECO:0000313" key="3">
    <source>
        <dbReference type="Proteomes" id="UP000216308"/>
    </source>
</evidence>
<protein>
    <submittedName>
        <fullName evidence="2">Uncharacterized protein</fullName>
    </submittedName>
</protein>
<dbReference type="AlphaFoldDB" id="A0A256IK29"/>
<reference evidence="2 3" key="1">
    <citation type="journal article" date="2014" name="Front. Microbiol.">
        <title>Population and genomic analysis of the genus Halorubrum.</title>
        <authorList>
            <person name="Fullmer M.S."/>
            <person name="Soucy S.M."/>
            <person name="Swithers K.S."/>
            <person name="Makkay A.M."/>
            <person name="Wheeler R."/>
            <person name="Ventosa A."/>
            <person name="Gogarten J.P."/>
            <person name="Papke R.T."/>
        </authorList>
    </citation>
    <scope>NUCLEOTIDE SEQUENCE [LARGE SCALE GENOMIC DNA]</scope>
    <source>
        <strain evidence="2 3">Cb34</strain>
    </source>
</reference>
<keyword evidence="3" id="KW-1185">Reference proteome</keyword>
<feature type="region of interest" description="Disordered" evidence="1">
    <location>
        <begin position="262"/>
        <end position="288"/>
    </location>
</feature>
<comment type="caution">
    <text evidence="2">The sequence shown here is derived from an EMBL/GenBank/DDBJ whole genome shotgun (WGS) entry which is preliminary data.</text>
</comment>
<feature type="compositionally biased region" description="Basic and acidic residues" evidence="1">
    <location>
        <begin position="277"/>
        <end position="288"/>
    </location>
</feature>
<evidence type="ECO:0000256" key="1">
    <source>
        <dbReference type="SAM" id="MobiDB-lite"/>
    </source>
</evidence>
<gene>
    <name evidence="2" type="ORF">DJ70_08090</name>
</gene>
<sequence>MTQYFKFINETRKEVIAPDTSSMEAVARVTDPVGTGILAYLLIDGPKDGTRFTDLVNPHAPEFEDAMSEFMADEREATRNEGRTSIYRNDDGSWNRERIVECIAADQHVTEGTEYAGRWAGDDIRLVGDYEESGVYDDTTEEWVYEHETGEFVAPATGSGPIDPASLDDTTIVHSIEDRDVLPGDLCAVRHPETGNRVYAEFKRVADTEWTDITDGVMREFEAFVGRDWVESQAGASRIRPGMVLSVDEDGNAAVHEGAEATAVIERSDPDDGSEVPGRDTSLDEFRS</sequence>
<dbReference type="Proteomes" id="UP000216308">
    <property type="component" value="Unassembled WGS sequence"/>
</dbReference>
<evidence type="ECO:0000313" key="2">
    <source>
        <dbReference type="EMBL" id="OYR56666.1"/>
    </source>
</evidence>
<dbReference type="EMBL" id="NHPJ01000081">
    <property type="protein sequence ID" value="OYR56666.1"/>
    <property type="molecule type" value="Genomic_DNA"/>
</dbReference>
<organism evidence="2 3">
    <name type="scientific">Halorubrum halodurans</name>
    <dbReference type="NCBI Taxonomy" id="1383851"/>
    <lineage>
        <taxon>Archaea</taxon>
        <taxon>Methanobacteriati</taxon>
        <taxon>Methanobacteriota</taxon>
        <taxon>Stenosarchaea group</taxon>
        <taxon>Halobacteria</taxon>
        <taxon>Halobacteriales</taxon>
        <taxon>Haloferacaceae</taxon>
        <taxon>Halorubrum</taxon>
    </lineage>
</organism>
<accession>A0A256IK29</accession>
<proteinExistence type="predicted"/>